<name>A0A5N6ZAX7_9EURO</name>
<evidence type="ECO:0000313" key="3">
    <source>
        <dbReference type="Proteomes" id="UP000327118"/>
    </source>
</evidence>
<evidence type="ECO:0000256" key="1">
    <source>
        <dbReference type="SAM" id="MobiDB-lite"/>
    </source>
</evidence>
<protein>
    <submittedName>
        <fullName evidence="2">Uncharacterized protein</fullName>
    </submittedName>
</protein>
<feature type="compositionally biased region" description="Basic residues" evidence="1">
    <location>
        <begin position="59"/>
        <end position="71"/>
    </location>
</feature>
<reference evidence="3" key="1">
    <citation type="submission" date="2019-04" db="EMBL/GenBank/DDBJ databases">
        <title>Friends and foes A comparative genomics studyof 23 Aspergillus species from section Flavi.</title>
        <authorList>
            <consortium name="DOE Joint Genome Institute"/>
            <person name="Kjaerbolling I."/>
            <person name="Vesth T."/>
            <person name="Frisvad J.C."/>
            <person name="Nybo J.L."/>
            <person name="Theobald S."/>
            <person name="Kildgaard S."/>
            <person name="Isbrandt T."/>
            <person name="Kuo A."/>
            <person name="Sato A."/>
            <person name="Lyhne E.K."/>
            <person name="Kogle M.E."/>
            <person name="Wiebenga A."/>
            <person name="Kun R.S."/>
            <person name="Lubbers R.J."/>
            <person name="Makela M.R."/>
            <person name="Barry K."/>
            <person name="Chovatia M."/>
            <person name="Clum A."/>
            <person name="Daum C."/>
            <person name="Haridas S."/>
            <person name="He G."/>
            <person name="LaButti K."/>
            <person name="Lipzen A."/>
            <person name="Mondo S."/>
            <person name="Riley R."/>
            <person name="Salamov A."/>
            <person name="Simmons B.A."/>
            <person name="Magnuson J.K."/>
            <person name="Henrissat B."/>
            <person name="Mortensen U.H."/>
            <person name="Larsen T.O."/>
            <person name="Devries R.P."/>
            <person name="Grigoriev I.V."/>
            <person name="Machida M."/>
            <person name="Baker S.E."/>
            <person name="Andersen M.R."/>
        </authorList>
    </citation>
    <scope>NUCLEOTIDE SEQUENCE [LARGE SCALE GENOMIC DNA]</scope>
    <source>
        <strain evidence="3">CBS 553.77</strain>
    </source>
</reference>
<organism evidence="2 3">
    <name type="scientific">Aspergillus coremiiformis</name>
    <dbReference type="NCBI Taxonomy" id="138285"/>
    <lineage>
        <taxon>Eukaryota</taxon>
        <taxon>Fungi</taxon>
        <taxon>Dikarya</taxon>
        <taxon>Ascomycota</taxon>
        <taxon>Pezizomycotina</taxon>
        <taxon>Eurotiomycetes</taxon>
        <taxon>Eurotiomycetidae</taxon>
        <taxon>Eurotiales</taxon>
        <taxon>Aspergillaceae</taxon>
        <taxon>Aspergillus</taxon>
        <taxon>Aspergillus subgen. Circumdati</taxon>
    </lineage>
</organism>
<keyword evidence="3" id="KW-1185">Reference proteome</keyword>
<dbReference type="Proteomes" id="UP000327118">
    <property type="component" value="Unassembled WGS sequence"/>
</dbReference>
<feature type="region of interest" description="Disordered" evidence="1">
    <location>
        <begin position="59"/>
        <end position="87"/>
    </location>
</feature>
<sequence>MVGFHLEVKLYTLTMHPEPCTHIDLSLWLNVEDPAVEYTMSAEMRETYRRLYKDTGKRQRLIKNARRRSTKNHTSESSELGSNSSLLPRTDIDYLANNGAKLEKTIQTGPIVVTRLKDALELFIGAENRSRAKIEALK</sequence>
<evidence type="ECO:0000313" key="2">
    <source>
        <dbReference type="EMBL" id="KAE8354812.1"/>
    </source>
</evidence>
<dbReference type="OrthoDB" id="1711136at2759"/>
<proteinExistence type="predicted"/>
<dbReference type="AlphaFoldDB" id="A0A5N6ZAX7"/>
<gene>
    <name evidence="2" type="ORF">BDV28DRAFT_146729</name>
</gene>
<feature type="compositionally biased region" description="Low complexity" evidence="1">
    <location>
        <begin position="75"/>
        <end position="87"/>
    </location>
</feature>
<dbReference type="EMBL" id="ML739064">
    <property type="protein sequence ID" value="KAE8354812.1"/>
    <property type="molecule type" value="Genomic_DNA"/>
</dbReference>
<accession>A0A5N6ZAX7</accession>